<keyword evidence="3" id="KW-1185">Reference proteome</keyword>
<dbReference type="AlphaFoldDB" id="A0A508TK39"/>
<evidence type="ECO:0000259" key="1">
    <source>
        <dbReference type="Pfam" id="PF13472"/>
    </source>
</evidence>
<dbReference type="OrthoDB" id="9794725at2"/>
<reference evidence="2" key="1">
    <citation type="submission" date="2019-02" db="EMBL/GenBank/DDBJ databases">
        <authorList>
            <person name="Pothier F.J."/>
        </authorList>
    </citation>
    <scope>NUCLEOTIDE SEQUENCE</scope>
    <source>
        <strain evidence="2">CI-1B</strain>
    </source>
</reference>
<dbReference type="PANTHER" id="PTHR30383">
    <property type="entry name" value="THIOESTERASE 1/PROTEASE 1/LYSOPHOSPHOLIPASE L1"/>
    <property type="match status" value="1"/>
</dbReference>
<name>A0A508TK39_9BRAD</name>
<dbReference type="Gene3D" id="3.40.50.1110">
    <property type="entry name" value="SGNH hydrolase"/>
    <property type="match status" value="1"/>
</dbReference>
<dbReference type="PANTHER" id="PTHR30383:SF5">
    <property type="entry name" value="SGNH HYDROLASE-TYPE ESTERASE DOMAIN-CONTAINING PROTEIN"/>
    <property type="match status" value="1"/>
</dbReference>
<dbReference type="SUPFAM" id="SSF52266">
    <property type="entry name" value="SGNH hydrolase"/>
    <property type="match status" value="1"/>
</dbReference>
<sequence length="224" mass="24526">MGPTGMIEHLSGRTGEIDPAHDWPNLGHYRDSNAAITAPPRAVFIGDSLTEAWPHVDTELFSNGIVGRGIGGQTTPQILLRFMADVVALGPRVVHILCGCNDIAGNTGPTTFRDYQNNVLAMLTLADAHGLRVILGNYADYDRFAWAPEVDAKPWIRRMNGWIEDIARARGHVLADYRTAFGEMDEARKAAVMPDGVHPNVAGYALMRPVALRALDQAFERARV</sequence>
<dbReference type="GO" id="GO:0004622">
    <property type="term" value="F:phosphatidylcholine lysophospholipase activity"/>
    <property type="evidence" value="ECO:0007669"/>
    <property type="project" value="TreeGrafter"/>
</dbReference>
<accession>A0A508TK39</accession>
<dbReference type="EMBL" id="CAADFC020000021">
    <property type="protein sequence ID" value="VIO74724.1"/>
    <property type="molecule type" value="Genomic_DNA"/>
</dbReference>
<dbReference type="InterPro" id="IPR036514">
    <property type="entry name" value="SGNH_hydro_sf"/>
</dbReference>
<evidence type="ECO:0000313" key="3">
    <source>
        <dbReference type="Proteomes" id="UP000328092"/>
    </source>
</evidence>
<dbReference type="Pfam" id="PF13472">
    <property type="entry name" value="Lipase_GDSL_2"/>
    <property type="match status" value="1"/>
</dbReference>
<evidence type="ECO:0000313" key="2">
    <source>
        <dbReference type="EMBL" id="VIO74724.1"/>
    </source>
</evidence>
<proteinExistence type="predicted"/>
<gene>
    <name evidence="2" type="ORF">CI1B_55020</name>
</gene>
<organism evidence="2 3">
    <name type="scientific">Bradyrhizobium ivorense</name>
    <dbReference type="NCBI Taxonomy" id="2511166"/>
    <lineage>
        <taxon>Bacteria</taxon>
        <taxon>Pseudomonadati</taxon>
        <taxon>Pseudomonadota</taxon>
        <taxon>Alphaproteobacteria</taxon>
        <taxon>Hyphomicrobiales</taxon>
        <taxon>Nitrobacteraceae</taxon>
        <taxon>Bradyrhizobium</taxon>
    </lineage>
</organism>
<comment type="caution">
    <text evidence="2">The sequence shown here is derived from an EMBL/GenBank/DDBJ whole genome shotgun (WGS) entry which is preliminary data.</text>
</comment>
<dbReference type="InterPro" id="IPR013830">
    <property type="entry name" value="SGNH_hydro"/>
</dbReference>
<dbReference type="Proteomes" id="UP000328092">
    <property type="component" value="Unassembled WGS sequence"/>
</dbReference>
<feature type="domain" description="SGNH hydrolase-type esterase" evidence="1">
    <location>
        <begin position="44"/>
        <end position="206"/>
    </location>
</feature>
<protein>
    <recommendedName>
        <fullName evidence="1">SGNH hydrolase-type esterase domain-containing protein</fullName>
    </recommendedName>
</protein>
<dbReference type="InterPro" id="IPR051532">
    <property type="entry name" value="Ester_Hydrolysis_Enzymes"/>
</dbReference>